<evidence type="ECO:0000256" key="1">
    <source>
        <dbReference type="SAM" id="MobiDB-lite"/>
    </source>
</evidence>
<feature type="region of interest" description="Disordered" evidence="1">
    <location>
        <begin position="25"/>
        <end position="55"/>
    </location>
</feature>
<organism evidence="2 3">
    <name type="scientific">Saguinus oedipus</name>
    <name type="common">Cotton-top tamarin</name>
    <name type="synonym">Oedipomidas oedipus</name>
    <dbReference type="NCBI Taxonomy" id="9490"/>
    <lineage>
        <taxon>Eukaryota</taxon>
        <taxon>Metazoa</taxon>
        <taxon>Chordata</taxon>
        <taxon>Craniata</taxon>
        <taxon>Vertebrata</taxon>
        <taxon>Euteleostomi</taxon>
        <taxon>Mammalia</taxon>
        <taxon>Eutheria</taxon>
        <taxon>Euarchontoglires</taxon>
        <taxon>Primates</taxon>
        <taxon>Haplorrhini</taxon>
        <taxon>Platyrrhini</taxon>
        <taxon>Cebidae</taxon>
        <taxon>Callitrichinae</taxon>
        <taxon>Saguinus</taxon>
    </lineage>
</organism>
<feature type="non-terminal residue" evidence="2">
    <location>
        <position position="55"/>
    </location>
</feature>
<keyword evidence="3" id="KW-1185">Reference proteome</keyword>
<evidence type="ECO:0000313" key="3">
    <source>
        <dbReference type="Proteomes" id="UP001266305"/>
    </source>
</evidence>
<dbReference type="EMBL" id="JASSZA010000019">
    <property type="protein sequence ID" value="KAK2087147.1"/>
    <property type="molecule type" value="Genomic_DNA"/>
</dbReference>
<evidence type="ECO:0000313" key="2">
    <source>
        <dbReference type="EMBL" id="KAK2087147.1"/>
    </source>
</evidence>
<protein>
    <submittedName>
        <fullName evidence="2">Uncharacterized protein</fullName>
    </submittedName>
</protein>
<accession>A0ABQ9TQU5</accession>
<sequence>PTLLEPPAGPRASCLAMPGLIRLILSSHPKDPPPASSRCLQGQPRASLASPEPSM</sequence>
<proteinExistence type="predicted"/>
<comment type="caution">
    <text evidence="2">The sequence shown here is derived from an EMBL/GenBank/DDBJ whole genome shotgun (WGS) entry which is preliminary data.</text>
</comment>
<gene>
    <name evidence="2" type="ORF">P7K49_033054</name>
</gene>
<reference evidence="2 3" key="1">
    <citation type="submission" date="2023-05" db="EMBL/GenBank/DDBJ databases">
        <title>B98-5 Cell Line De Novo Hybrid Assembly: An Optical Mapping Approach.</title>
        <authorList>
            <person name="Kananen K."/>
            <person name="Auerbach J.A."/>
            <person name="Kautto E."/>
            <person name="Blachly J.S."/>
        </authorList>
    </citation>
    <scope>NUCLEOTIDE SEQUENCE [LARGE SCALE GENOMIC DNA]</scope>
    <source>
        <strain evidence="2">B95-8</strain>
        <tissue evidence="2">Cell line</tissue>
    </source>
</reference>
<dbReference type="Proteomes" id="UP001266305">
    <property type="component" value="Unassembled WGS sequence"/>
</dbReference>
<feature type="non-terminal residue" evidence="2">
    <location>
        <position position="1"/>
    </location>
</feature>
<name>A0ABQ9TQU5_SAGOE</name>